<organism evidence="3 4">
    <name type="scientific">Nocardioides cavernae</name>
    <dbReference type="NCBI Taxonomy" id="1921566"/>
    <lineage>
        <taxon>Bacteria</taxon>
        <taxon>Bacillati</taxon>
        <taxon>Actinomycetota</taxon>
        <taxon>Actinomycetes</taxon>
        <taxon>Propionibacteriales</taxon>
        <taxon>Nocardioidaceae</taxon>
        <taxon>Nocardioides</taxon>
    </lineage>
</organism>
<comment type="caution">
    <text evidence="3">The sequence shown here is derived from an EMBL/GenBank/DDBJ whole genome shotgun (WGS) entry which is preliminary data.</text>
</comment>
<feature type="region of interest" description="Disordered" evidence="1">
    <location>
        <begin position="76"/>
        <end position="102"/>
    </location>
</feature>
<evidence type="ECO:0008006" key="5">
    <source>
        <dbReference type="Google" id="ProtNLM"/>
    </source>
</evidence>
<protein>
    <recommendedName>
        <fullName evidence="5">Lipoprotein</fullName>
    </recommendedName>
</protein>
<name>A0ABR8NBJ7_9ACTN</name>
<dbReference type="PROSITE" id="PS51257">
    <property type="entry name" value="PROKAR_LIPOPROTEIN"/>
    <property type="match status" value="1"/>
</dbReference>
<dbReference type="EMBL" id="JACXYZ010000001">
    <property type="protein sequence ID" value="MBD3924570.1"/>
    <property type="molecule type" value="Genomic_DNA"/>
</dbReference>
<reference evidence="3 4" key="1">
    <citation type="submission" date="2020-09" db="EMBL/GenBank/DDBJ databases">
        <title>novel species in genus Nocardioides.</title>
        <authorList>
            <person name="Zhang G."/>
        </authorList>
    </citation>
    <scope>NUCLEOTIDE SEQUENCE [LARGE SCALE GENOMIC DNA]</scope>
    <source>
        <strain evidence="3 4">KCTC 39551</strain>
    </source>
</reference>
<evidence type="ECO:0000313" key="3">
    <source>
        <dbReference type="EMBL" id="MBD3924570.1"/>
    </source>
</evidence>
<evidence type="ECO:0000256" key="1">
    <source>
        <dbReference type="SAM" id="MobiDB-lite"/>
    </source>
</evidence>
<sequence length="149" mass="15863">MGVRRAGVVALLLAASTACSEPFVAPTTMEECYGAGREQRGSHSADVDSDWTVTYSEEQRPLGSSTTVFLCVPDDRRGRFTTDPPPGVKVDRTSIDVGDGTDLPVPRLEVTVTDATEERLSIAYRHAGGGGTASIAITVDDGQWSFEGR</sequence>
<accession>A0ABR8NBJ7</accession>
<gene>
    <name evidence="3" type="ORF">IEZ26_08065</name>
</gene>
<dbReference type="Proteomes" id="UP000618818">
    <property type="component" value="Unassembled WGS sequence"/>
</dbReference>
<keyword evidence="4" id="KW-1185">Reference proteome</keyword>
<evidence type="ECO:0000313" key="4">
    <source>
        <dbReference type="Proteomes" id="UP000618818"/>
    </source>
</evidence>
<feature type="chain" id="PRO_5046383652" description="Lipoprotein" evidence="2">
    <location>
        <begin position="21"/>
        <end position="149"/>
    </location>
</feature>
<dbReference type="RefSeq" id="WP_191194326.1">
    <property type="nucleotide sequence ID" value="NZ_JACXYZ010000001.1"/>
</dbReference>
<evidence type="ECO:0000256" key="2">
    <source>
        <dbReference type="SAM" id="SignalP"/>
    </source>
</evidence>
<proteinExistence type="predicted"/>
<feature type="signal peptide" evidence="2">
    <location>
        <begin position="1"/>
        <end position="20"/>
    </location>
</feature>
<keyword evidence="2" id="KW-0732">Signal</keyword>